<dbReference type="KEGG" id="gso:PH603_15920"/>
<dbReference type="InterPro" id="IPR029058">
    <property type="entry name" value="AB_hydrolase_fold"/>
</dbReference>
<dbReference type="InterPro" id="IPR001375">
    <property type="entry name" value="Peptidase_S9_cat"/>
</dbReference>
<dbReference type="RefSeq" id="WP_289503745.1">
    <property type="nucleotide sequence ID" value="NZ_CP116805.1"/>
</dbReference>
<dbReference type="SUPFAM" id="SSF53474">
    <property type="entry name" value="alpha/beta-Hydrolases"/>
    <property type="match status" value="1"/>
</dbReference>
<dbReference type="GO" id="GO:0006508">
    <property type="term" value="P:proteolysis"/>
    <property type="evidence" value="ECO:0007669"/>
    <property type="project" value="InterPro"/>
</dbReference>
<keyword evidence="5" id="KW-1185">Reference proteome</keyword>
<feature type="chain" id="PRO_5042137541" evidence="2">
    <location>
        <begin position="28"/>
        <end position="666"/>
    </location>
</feature>
<evidence type="ECO:0000313" key="4">
    <source>
        <dbReference type="EMBL" id="WCL54026.1"/>
    </source>
</evidence>
<reference evidence="4" key="1">
    <citation type="submission" date="2023-01" db="EMBL/GenBank/DDBJ databases">
        <title>The genome sequence of Kordiimonadaceae bacterium 6D33.</title>
        <authorList>
            <person name="Liu Y."/>
        </authorList>
    </citation>
    <scope>NUCLEOTIDE SEQUENCE</scope>
    <source>
        <strain evidence="4">6D33</strain>
    </source>
</reference>
<keyword evidence="1" id="KW-0378">Hydrolase</keyword>
<dbReference type="Gene3D" id="3.40.50.1820">
    <property type="entry name" value="alpha/beta hydrolase"/>
    <property type="match status" value="1"/>
</dbReference>
<dbReference type="Proteomes" id="UP001217500">
    <property type="component" value="Chromosome"/>
</dbReference>
<proteinExistence type="predicted"/>
<dbReference type="PANTHER" id="PTHR42776">
    <property type="entry name" value="SERINE PEPTIDASE S9 FAMILY MEMBER"/>
    <property type="match status" value="1"/>
</dbReference>
<evidence type="ECO:0000256" key="2">
    <source>
        <dbReference type="SAM" id="SignalP"/>
    </source>
</evidence>
<evidence type="ECO:0000256" key="1">
    <source>
        <dbReference type="ARBA" id="ARBA00022801"/>
    </source>
</evidence>
<dbReference type="AlphaFoldDB" id="A0AAE9XPK5"/>
<sequence>MKFSTAFLGTFARTTCIAALLTGVAQAAVADTPPALIPVERFAELPSAQHFNLSPGGDYVAYVSPINGRQHVFMHPIGDTSPETLVVLPPIDQGRITADISWIDWANNETLLIAYRFTDRIRGEEFTRTDMFSLNRKKGSKFMSMARPSKREKDEGLTSSRAQFKDRVIDMLPDDPEHILTTLDPEMNGKYEIRKVKVKNGQFSVVSDGMHGIQQWMTDENHEPRIGWGYDRTEFHIVYKDPDTDRLGDIQDSGMMASGEIELLSFTQDPKVAYALHLQEDGNHTLVTYNIPSGQIVETLFAPEEGDVTGLKRDPETDAVIGYRYNGPDGGRVHYIDKQIAGLKTSIDKLLPDGLNEITDIVRSQKMFLILHSSVRDPGSYYLLDLKSKQLSPITRTRNIDPATLTDIEVQKIAARDGLEFEVLVTKPAGSEAKNLPMVVFPHGGPHSRSSISFHYMAQFMANRGYVVLQPNFRGSTGYGDAFVEAGYNEWGRKMQEDVTDATKWAIEQGLADPKRICIAGGSYGGYAALMGAITEPDLYACAISFNGVADIPRMIEADKGFIGGKFRVKKIIPEGMKKEDISPVHRAAEIKAPILLIHAKDDPVVPFDHGRAMNSKLKSLQKSVEFVEMDSGDHHLESAEARLATLNAMEAFLARHIGAGTAAGR</sequence>
<evidence type="ECO:0000259" key="3">
    <source>
        <dbReference type="Pfam" id="PF00326"/>
    </source>
</evidence>
<organism evidence="4 5">
    <name type="scientific">Gimibacter soli</name>
    <dbReference type="NCBI Taxonomy" id="3024400"/>
    <lineage>
        <taxon>Bacteria</taxon>
        <taxon>Pseudomonadati</taxon>
        <taxon>Pseudomonadota</taxon>
        <taxon>Alphaproteobacteria</taxon>
        <taxon>Kordiimonadales</taxon>
        <taxon>Temperatibacteraceae</taxon>
        <taxon>Gimibacter</taxon>
    </lineage>
</organism>
<dbReference type="GO" id="GO:0004252">
    <property type="term" value="F:serine-type endopeptidase activity"/>
    <property type="evidence" value="ECO:0007669"/>
    <property type="project" value="TreeGrafter"/>
</dbReference>
<dbReference type="Pfam" id="PF00326">
    <property type="entry name" value="Peptidase_S9"/>
    <property type="match status" value="1"/>
</dbReference>
<evidence type="ECO:0000313" key="5">
    <source>
        <dbReference type="Proteomes" id="UP001217500"/>
    </source>
</evidence>
<gene>
    <name evidence="4" type="ORF">PH603_15920</name>
</gene>
<protein>
    <submittedName>
        <fullName evidence="4">Prolyl oligopeptidase family serine peptidase</fullName>
    </submittedName>
</protein>
<accession>A0AAE9XPK5</accession>
<keyword evidence="2" id="KW-0732">Signal</keyword>
<dbReference type="SUPFAM" id="SSF82171">
    <property type="entry name" value="DPP6 N-terminal domain-like"/>
    <property type="match status" value="1"/>
</dbReference>
<dbReference type="EMBL" id="CP116805">
    <property type="protein sequence ID" value="WCL54026.1"/>
    <property type="molecule type" value="Genomic_DNA"/>
</dbReference>
<feature type="signal peptide" evidence="2">
    <location>
        <begin position="1"/>
        <end position="27"/>
    </location>
</feature>
<dbReference type="PANTHER" id="PTHR42776:SF27">
    <property type="entry name" value="DIPEPTIDYL PEPTIDASE FAMILY MEMBER 6"/>
    <property type="match status" value="1"/>
</dbReference>
<feature type="domain" description="Peptidase S9 prolyl oligopeptidase catalytic" evidence="3">
    <location>
        <begin position="453"/>
        <end position="659"/>
    </location>
</feature>
<name>A0AAE9XPK5_9PROT</name>